<accession>A0A0E9V0F7</accession>
<reference evidence="2" key="2">
    <citation type="journal article" date="2015" name="Fish Shellfish Immunol.">
        <title>Early steps in the European eel (Anguilla anguilla)-Vibrio vulnificus interaction in the gills: Role of the RtxA13 toxin.</title>
        <authorList>
            <person name="Callol A."/>
            <person name="Pajuelo D."/>
            <person name="Ebbesson L."/>
            <person name="Teles M."/>
            <person name="MacKenzie S."/>
            <person name="Amaro C."/>
        </authorList>
    </citation>
    <scope>NUCLEOTIDE SEQUENCE</scope>
</reference>
<evidence type="ECO:0000256" key="1">
    <source>
        <dbReference type="SAM" id="MobiDB-lite"/>
    </source>
</evidence>
<reference evidence="2" key="1">
    <citation type="submission" date="2014-11" db="EMBL/GenBank/DDBJ databases">
        <authorList>
            <person name="Amaro Gonzalez C."/>
        </authorList>
    </citation>
    <scope>NUCLEOTIDE SEQUENCE</scope>
</reference>
<proteinExistence type="predicted"/>
<sequence length="59" mass="6879">MAPSQIHPRIKYNGQTNEQFRKKDNGNHTPKKHASGRPVKIVIFCFYTFVFDHFAVCDL</sequence>
<name>A0A0E9V0F7_ANGAN</name>
<dbReference type="EMBL" id="GBXM01036958">
    <property type="protein sequence ID" value="JAH71619.1"/>
    <property type="molecule type" value="Transcribed_RNA"/>
</dbReference>
<evidence type="ECO:0000313" key="2">
    <source>
        <dbReference type="EMBL" id="JAH71619.1"/>
    </source>
</evidence>
<dbReference type="AlphaFoldDB" id="A0A0E9V0F7"/>
<protein>
    <submittedName>
        <fullName evidence="2">Uncharacterized protein</fullName>
    </submittedName>
</protein>
<feature type="region of interest" description="Disordered" evidence="1">
    <location>
        <begin position="1"/>
        <end position="34"/>
    </location>
</feature>
<organism evidence="2">
    <name type="scientific">Anguilla anguilla</name>
    <name type="common">European freshwater eel</name>
    <name type="synonym">Muraena anguilla</name>
    <dbReference type="NCBI Taxonomy" id="7936"/>
    <lineage>
        <taxon>Eukaryota</taxon>
        <taxon>Metazoa</taxon>
        <taxon>Chordata</taxon>
        <taxon>Craniata</taxon>
        <taxon>Vertebrata</taxon>
        <taxon>Euteleostomi</taxon>
        <taxon>Actinopterygii</taxon>
        <taxon>Neopterygii</taxon>
        <taxon>Teleostei</taxon>
        <taxon>Anguilliformes</taxon>
        <taxon>Anguillidae</taxon>
        <taxon>Anguilla</taxon>
    </lineage>
</organism>